<name>A0A0A9FNU2_ARUDO</name>
<dbReference type="EMBL" id="GBRH01187933">
    <property type="protein sequence ID" value="JAE09963.1"/>
    <property type="molecule type" value="Transcribed_RNA"/>
</dbReference>
<proteinExistence type="predicted"/>
<evidence type="ECO:0000313" key="1">
    <source>
        <dbReference type="EMBL" id="JAE09963.1"/>
    </source>
</evidence>
<protein>
    <submittedName>
        <fullName evidence="1">Uncharacterized protein</fullName>
    </submittedName>
</protein>
<organism evidence="1">
    <name type="scientific">Arundo donax</name>
    <name type="common">Giant reed</name>
    <name type="synonym">Donax arundinaceus</name>
    <dbReference type="NCBI Taxonomy" id="35708"/>
    <lineage>
        <taxon>Eukaryota</taxon>
        <taxon>Viridiplantae</taxon>
        <taxon>Streptophyta</taxon>
        <taxon>Embryophyta</taxon>
        <taxon>Tracheophyta</taxon>
        <taxon>Spermatophyta</taxon>
        <taxon>Magnoliopsida</taxon>
        <taxon>Liliopsida</taxon>
        <taxon>Poales</taxon>
        <taxon>Poaceae</taxon>
        <taxon>PACMAD clade</taxon>
        <taxon>Arundinoideae</taxon>
        <taxon>Arundineae</taxon>
        <taxon>Arundo</taxon>
    </lineage>
</organism>
<accession>A0A0A9FNU2</accession>
<reference evidence="1" key="1">
    <citation type="submission" date="2014-09" db="EMBL/GenBank/DDBJ databases">
        <authorList>
            <person name="Magalhaes I.L.F."/>
            <person name="Oliveira U."/>
            <person name="Santos F.R."/>
            <person name="Vidigal T.H.D.A."/>
            <person name="Brescovit A.D."/>
            <person name="Santos A.J."/>
        </authorList>
    </citation>
    <scope>NUCLEOTIDE SEQUENCE</scope>
    <source>
        <tissue evidence="1">Shoot tissue taken approximately 20 cm above the soil surface</tissue>
    </source>
</reference>
<sequence length="21" mass="2491">MDPGILCFNCTCLFRFNFVYS</sequence>
<reference evidence="1" key="2">
    <citation type="journal article" date="2015" name="Data Brief">
        <title>Shoot transcriptome of the giant reed, Arundo donax.</title>
        <authorList>
            <person name="Barrero R.A."/>
            <person name="Guerrero F.D."/>
            <person name="Moolhuijzen P."/>
            <person name="Goolsby J.A."/>
            <person name="Tidwell J."/>
            <person name="Bellgard S.E."/>
            <person name="Bellgard M.I."/>
        </authorList>
    </citation>
    <scope>NUCLEOTIDE SEQUENCE</scope>
    <source>
        <tissue evidence="1">Shoot tissue taken approximately 20 cm above the soil surface</tissue>
    </source>
</reference>
<dbReference type="AlphaFoldDB" id="A0A0A9FNU2"/>